<dbReference type="SUPFAM" id="SSF160991">
    <property type="entry name" value="CV3147-like"/>
    <property type="match status" value="1"/>
</dbReference>
<dbReference type="Gene3D" id="3.40.1610.10">
    <property type="entry name" value="CV3147-like domain"/>
    <property type="match status" value="1"/>
</dbReference>
<dbReference type="GeneID" id="26135356"/>
<dbReference type="InterPro" id="IPR027479">
    <property type="entry name" value="S-Me-THD_N_sf"/>
</dbReference>
<dbReference type="InterPro" id="IPR024071">
    <property type="entry name" value="S-Me-THD_C_sf"/>
</dbReference>
<dbReference type="PATRIC" id="fig|55802.8.peg.58"/>
<feature type="domain" description="S-Me-THD N-terminal" evidence="1">
    <location>
        <begin position="7"/>
        <end position="164"/>
    </location>
</feature>
<dbReference type="Pfam" id="PF20906">
    <property type="entry name" value="S-Me-THD_C"/>
    <property type="match status" value="1"/>
</dbReference>
<proteinExistence type="predicted"/>
<evidence type="ECO:0000259" key="1">
    <source>
        <dbReference type="Pfam" id="PF06032"/>
    </source>
</evidence>
<feature type="domain" description="S-Me-THD-like C-terminal" evidence="2">
    <location>
        <begin position="168"/>
        <end position="355"/>
    </location>
</feature>
<dbReference type="AlphaFoldDB" id="A0A0S1X8E9"/>
<accession>A0A0S1X8E9</accession>
<dbReference type="InterPro" id="IPR048350">
    <property type="entry name" value="S-Me-THD-like_C"/>
</dbReference>
<evidence type="ECO:0000313" key="4">
    <source>
        <dbReference type="Proteomes" id="UP000066042"/>
    </source>
</evidence>
<organism evidence="3 4">
    <name type="scientific">Thermococcus barophilus</name>
    <dbReference type="NCBI Taxonomy" id="55802"/>
    <lineage>
        <taxon>Archaea</taxon>
        <taxon>Methanobacteriati</taxon>
        <taxon>Methanobacteriota</taxon>
        <taxon>Thermococci</taxon>
        <taxon>Thermococcales</taxon>
        <taxon>Thermococcaceae</taxon>
        <taxon>Thermococcus</taxon>
    </lineage>
</organism>
<dbReference type="Proteomes" id="UP000066042">
    <property type="component" value="Chromosome"/>
</dbReference>
<reference evidence="3 4" key="1">
    <citation type="journal article" date="2016" name="Genome Announc.">
        <title>Complete genome sequence of the hyperthermophilic and piezophilic archaeon Thermococcus barophilus Ch5, capable of growth at the expense of hydrogenogenesis from carbon monoxide and formate.</title>
        <authorList>
            <person name="Oger P."/>
            <person name="Sokolova T.G."/>
            <person name="Kozhevnikova D.A."/>
            <person name="Taranov E.A."/>
            <person name="Vannier P."/>
            <person name="Lee H.S."/>
            <person name="Kwon K.K."/>
            <person name="Kang S.G."/>
            <person name="Lee J.H."/>
            <person name="Bonch-Osmolovskaya E.A."/>
            <person name="Lebedinsky A.V."/>
        </authorList>
    </citation>
    <scope>NUCLEOTIDE SEQUENCE [LARGE SCALE GENOMIC DNA]</scope>
    <source>
        <strain evidence="4">Ch5</strain>
    </source>
</reference>
<evidence type="ECO:0000313" key="3">
    <source>
        <dbReference type="EMBL" id="ALM74039.1"/>
    </source>
</evidence>
<gene>
    <name evidence="3" type="ORF">TBCH5v1_0059</name>
</gene>
<evidence type="ECO:0000259" key="2">
    <source>
        <dbReference type="Pfam" id="PF20906"/>
    </source>
</evidence>
<protein>
    <recommendedName>
        <fullName evidence="5">DUF917 domain-containing protein</fullName>
    </recommendedName>
</protein>
<evidence type="ECO:0008006" key="5">
    <source>
        <dbReference type="Google" id="ProtNLM"/>
    </source>
</evidence>
<dbReference type="InterPro" id="IPR010318">
    <property type="entry name" value="S-Me-THD_N"/>
</dbReference>
<dbReference type="Gene3D" id="2.40.390.10">
    <property type="entry name" value="CV3147-like"/>
    <property type="match status" value="1"/>
</dbReference>
<sequence>MRVLTEQDLKDLIEGCTVLGTGGGGDPKEGWELIERELKAGREFKLVSLEEIPDNSIVPMPYFVGSLSEEKVKSVYKEGEAVRSYRLLEEFIGKEFAGVISTELGGANTAVALATAARLGKPIVDGDPAGRSVPELQHTTYYIVGIGIAPFSVVTPFGDEMIVSKVKDDFQAEKIVRSIAASLRTNVGVTSHPIQGKKLRNSVVKNAISYALSLGRALRRAREEGTDPINALLEAGNGFLLFKGIAVKSTWEDKDGFTVGEFELEGIEEFKGEIYRVWFKNENLVSWRNGEIDVTIPDLISVLTPEGYPVTNPHVKVGKEYVVVGFPAPKLWRTPKGLEIFGPKYLGLDREYTPIEKKYGG</sequence>
<dbReference type="RefSeq" id="WP_056933076.1">
    <property type="nucleotide sequence ID" value="NZ_CP013050.1"/>
</dbReference>
<dbReference type="EMBL" id="CP013050">
    <property type="protein sequence ID" value="ALM74039.1"/>
    <property type="molecule type" value="Genomic_DNA"/>
</dbReference>
<dbReference type="Pfam" id="PF06032">
    <property type="entry name" value="S-Me-THD_N"/>
    <property type="match status" value="1"/>
</dbReference>
<name>A0A0S1X8E9_THEBA</name>
<dbReference type="STRING" id="55802.TBCH5v1_0059"/>